<dbReference type="Gene3D" id="2.160.20.110">
    <property type="match status" value="1"/>
</dbReference>
<dbReference type="RefSeq" id="WP_085755835.1">
    <property type="nucleotide sequence ID" value="NZ_CP021023.1"/>
</dbReference>
<feature type="domain" description="GLUG" evidence="2">
    <location>
        <begin position="136"/>
        <end position="160"/>
    </location>
</feature>
<dbReference type="STRING" id="1941349.STSP1_01562"/>
<feature type="chain" id="PRO_5010871974" description="GLUG domain-containing protein" evidence="1">
    <location>
        <begin position="23"/>
        <end position="400"/>
    </location>
</feature>
<reference evidence="4" key="1">
    <citation type="submission" date="2017-04" db="EMBL/GenBank/DDBJ databases">
        <title>Comparative genomics and description of representatives of a novel lineage of planctomycetes thriving in anoxic sediments.</title>
        <authorList>
            <person name="Spring S."/>
            <person name="Bunk B."/>
            <person name="Sproer C."/>
        </authorList>
    </citation>
    <scope>NUCLEOTIDE SEQUENCE [LARGE SCALE GENOMIC DNA]</scope>
    <source>
        <strain evidence="4">ST-PulAB-D4</strain>
    </source>
</reference>
<dbReference type="AlphaFoldDB" id="A0A1W6LN37"/>
<evidence type="ECO:0000256" key="1">
    <source>
        <dbReference type="SAM" id="SignalP"/>
    </source>
</evidence>
<keyword evidence="1" id="KW-0732">Signal</keyword>
<evidence type="ECO:0000259" key="2">
    <source>
        <dbReference type="Pfam" id="PF07581"/>
    </source>
</evidence>
<gene>
    <name evidence="3" type="ORF">STSP1_01562</name>
</gene>
<accession>A0A1W6LN37</accession>
<sequence length="400" mass="40860" precursor="true">MCILRVSVIAALAAAGIAFGFAAGDGTANNPYQISTPDHLEAVNDDLSAHYVLTNNIDLSGRTYDSAVIAPDTDSSNTGFDGTQFSGSFDGAGYKILNLTIDSSVYFLGLFSGIIDGGEIRNLGVEDAAITACDDAEYVGGLCGGNRGTITNCYATGSVSGGDNSHYLGGLCGINLEGTIENCYATGSVSGGDDSRYLGGLCGWNEGTIENCYAAGDVSGKDNSIVLGGLCGMNKGTITNCYAAGDVSGGDNSRGLGGLFGGNEEGAITNCYATGKVKAGNKAEYLGGLCGGNEEGAITNCYATGSVSGGNDSEGLGGLCGENQEGTITNCFWDKETSGMEESDGGTGLTAAQMKTQSTFTNAGWDFADSSAANEEDGIWLMDEKNYPKLNVIVEIDHKN</sequence>
<dbReference type="Proteomes" id="UP000193334">
    <property type="component" value="Chromosome"/>
</dbReference>
<feature type="domain" description="GLUG" evidence="2">
    <location>
        <begin position="165"/>
        <end position="190"/>
    </location>
</feature>
<dbReference type="KEGG" id="pbp:STSP1_01562"/>
<feature type="domain" description="GLUG" evidence="2">
    <location>
        <begin position="195"/>
        <end position="219"/>
    </location>
</feature>
<keyword evidence="4" id="KW-1185">Reference proteome</keyword>
<dbReference type="InterPro" id="IPR011493">
    <property type="entry name" value="GLUG"/>
</dbReference>
<feature type="domain" description="GLUG" evidence="2">
    <location>
        <begin position="283"/>
        <end position="308"/>
    </location>
</feature>
<dbReference type="EMBL" id="CP021023">
    <property type="protein sequence ID" value="ARN57166.1"/>
    <property type="molecule type" value="Genomic_DNA"/>
</dbReference>
<proteinExistence type="predicted"/>
<feature type="signal peptide" evidence="1">
    <location>
        <begin position="1"/>
        <end position="22"/>
    </location>
</feature>
<feature type="domain" description="GLUG" evidence="2">
    <location>
        <begin position="253"/>
        <end position="277"/>
    </location>
</feature>
<evidence type="ECO:0000313" key="3">
    <source>
        <dbReference type="EMBL" id="ARN57166.1"/>
    </source>
</evidence>
<evidence type="ECO:0000313" key="4">
    <source>
        <dbReference type="Proteomes" id="UP000193334"/>
    </source>
</evidence>
<protein>
    <recommendedName>
        <fullName evidence="2">GLUG domain-containing protein</fullName>
    </recommendedName>
</protein>
<dbReference type="Pfam" id="PF07581">
    <property type="entry name" value="Glug"/>
    <property type="match status" value="5"/>
</dbReference>
<organism evidence="3 4">
    <name type="scientific">Sedimentisphaera salicampi</name>
    <dbReference type="NCBI Taxonomy" id="1941349"/>
    <lineage>
        <taxon>Bacteria</taxon>
        <taxon>Pseudomonadati</taxon>
        <taxon>Planctomycetota</taxon>
        <taxon>Phycisphaerae</taxon>
        <taxon>Sedimentisphaerales</taxon>
        <taxon>Sedimentisphaeraceae</taxon>
        <taxon>Sedimentisphaera</taxon>
    </lineage>
</organism>
<name>A0A1W6LN37_9BACT</name>